<sequence>MWVAMGAFCCFVALGVLVATGASQASEAGVISELRPHDAWGPAQVRWSPWMSRLRPERMYLVLTVTTLAASAWRRSARPAIFATTLAGTSVVLTLVSKLALDRPDPHGFVTGSGGSYPSGHMVAVLVCLAGCQMILWPRVRWWGWLPVALAGTLMAVALLVSAAHWPTDVLGGGLLSFAIVAAASSLRLRQRAFVGGGSSAPPSK</sequence>
<reference evidence="4" key="1">
    <citation type="submission" date="2024-05" db="EMBL/GenBank/DDBJ databases">
        <authorList>
            <person name="Kim S."/>
            <person name="Heo J."/>
            <person name="Choi H."/>
            <person name="Choi Y."/>
            <person name="Kwon S.-W."/>
            <person name="Kim Y."/>
        </authorList>
    </citation>
    <scope>NUCLEOTIDE SEQUENCE</scope>
    <source>
        <strain evidence="4">KACC 23699</strain>
    </source>
</reference>
<dbReference type="InterPro" id="IPR000326">
    <property type="entry name" value="PAP2/HPO"/>
</dbReference>
<evidence type="ECO:0000259" key="3">
    <source>
        <dbReference type="SMART" id="SM00014"/>
    </source>
</evidence>
<dbReference type="InterPro" id="IPR036938">
    <property type="entry name" value="PAP2/HPO_sf"/>
</dbReference>
<feature type="transmembrane region" description="Helical" evidence="1">
    <location>
        <begin position="170"/>
        <end position="189"/>
    </location>
</feature>
<keyword evidence="1" id="KW-0472">Membrane</keyword>
<feature type="signal peptide" evidence="2">
    <location>
        <begin position="1"/>
        <end position="25"/>
    </location>
</feature>
<dbReference type="EMBL" id="CP157483">
    <property type="protein sequence ID" value="XBO44688.1"/>
    <property type="molecule type" value="Genomic_DNA"/>
</dbReference>
<gene>
    <name evidence="4" type="ORF">ABEG17_04925</name>
</gene>
<accession>A0AAU7JWS9</accession>
<keyword evidence="2" id="KW-0732">Signal</keyword>
<evidence type="ECO:0000313" key="4">
    <source>
        <dbReference type="EMBL" id="XBO44688.1"/>
    </source>
</evidence>
<dbReference type="Gene3D" id="1.20.144.10">
    <property type="entry name" value="Phosphatidic acid phosphatase type 2/haloperoxidase"/>
    <property type="match status" value="1"/>
</dbReference>
<dbReference type="RefSeq" id="WP_406832172.1">
    <property type="nucleotide sequence ID" value="NZ_CP157483.1"/>
</dbReference>
<protein>
    <submittedName>
        <fullName evidence="4">Phosphatase PAP2 family protein</fullName>
    </submittedName>
</protein>
<keyword evidence="1" id="KW-0812">Transmembrane</keyword>
<name>A0AAU7JWS9_9MICO</name>
<dbReference type="Pfam" id="PF01569">
    <property type="entry name" value="PAP2"/>
    <property type="match status" value="1"/>
</dbReference>
<organism evidence="4">
    <name type="scientific">Pedococcus sp. KACC 23699</name>
    <dbReference type="NCBI Taxonomy" id="3149228"/>
    <lineage>
        <taxon>Bacteria</taxon>
        <taxon>Bacillati</taxon>
        <taxon>Actinomycetota</taxon>
        <taxon>Actinomycetes</taxon>
        <taxon>Micrococcales</taxon>
        <taxon>Intrasporangiaceae</taxon>
        <taxon>Pedococcus</taxon>
    </lineage>
</organism>
<keyword evidence="1" id="KW-1133">Transmembrane helix</keyword>
<evidence type="ECO:0000256" key="1">
    <source>
        <dbReference type="SAM" id="Phobius"/>
    </source>
</evidence>
<feature type="chain" id="PRO_5043335916" evidence="2">
    <location>
        <begin position="26"/>
        <end position="205"/>
    </location>
</feature>
<evidence type="ECO:0000256" key="2">
    <source>
        <dbReference type="SAM" id="SignalP"/>
    </source>
</evidence>
<dbReference type="AlphaFoldDB" id="A0AAU7JWS9"/>
<dbReference type="SMART" id="SM00014">
    <property type="entry name" value="acidPPc"/>
    <property type="match status" value="1"/>
</dbReference>
<feature type="transmembrane region" description="Helical" evidence="1">
    <location>
        <begin position="80"/>
        <end position="100"/>
    </location>
</feature>
<dbReference type="SUPFAM" id="SSF48317">
    <property type="entry name" value="Acid phosphatase/Vanadium-dependent haloperoxidase"/>
    <property type="match status" value="1"/>
</dbReference>
<feature type="transmembrane region" description="Helical" evidence="1">
    <location>
        <begin position="120"/>
        <end position="137"/>
    </location>
</feature>
<feature type="domain" description="Phosphatidic acid phosphatase type 2/haloperoxidase" evidence="3">
    <location>
        <begin position="80"/>
        <end position="185"/>
    </location>
</feature>
<proteinExistence type="predicted"/>
<feature type="transmembrane region" description="Helical" evidence="1">
    <location>
        <begin position="144"/>
        <end position="164"/>
    </location>
</feature>